<protein>
    <recommendedName>
        <fullName evidence="6">NAC domain-containing protein</fullName>
    </recommendedName>
</protein>
<keyword evidence="2" id="KW-0805">Transcription regulation</keyword>
<dbReference type="PANTHER" id="PTHR31744:SF210">
    <property type="entry name" value="NAC DOMAIN-CONTAINING PROTEIN 86-LIKE"/>
    <property type="match status" value="1"/>
</dbReference>
<dbReference type="GO" id="GO:0003677">
    <property type="term" value="F:DNA binding"/>
    <property type="evidence" value="ECO:0007669"/>
    <property type="project" value="UniProtKB-KW"/>
</dbReference>
<accession>A0A7N0TRP6</accession>
<keyword evidence="4" id="KW-0804">Transcription</keyword>
<evidence type="ECO:0000256" key="3">
    <source>
        <dbReference type="ARBA" id="ARBA00023125"/>
    </source>
</evidence>
<dbReference type="AlphaFoldDB" id="A0A7N0TRP6"/>
<dbReference type="Gramene" id="Kaladp0043s0246.1.v1.1">
    <property type="protein sequence ID" value="Kaladp0043s0246.1.v1.1"/>
    <property type="gene ID" value="Kaladp0043s0246.v1.1"/>
</dbReference>
<keyword evidence="5" id="KW-0539">Nucleus</keyword>
<proteinExistence type="predicted"/>
<organism evidence="7 8">
    <name type="scientific">Kalanchoe fedtschenkoi</name>
    <name type="common">Lavender scallops</name>
    <name type="synonym">South American air plant</name>
    <dbReference type="NCBI Taxonomy" id="63787"/>
    <lineage>
        <taxon>Eukaryota</taxon>
        <taxon>Viridiplantae</taxon>
        <taxon>Streptophyta</taxon>
        <taxon>Embryophyta</taxon>
        <taxon>Tracheophyta</taxon>
        <taxon>Spermatophyta</taxon>
        <taxon>Magnoliopsida</taxon>
        <taxon>eudicotyledons</taxon>
        <taxon>Gunneridae</taxon>
        <taxon>Pentapetalae</taxon>
        <taxon>Saxifragales</taxon>
        <taxon>Crassulaceae</taxon>
        <taxon>Kalanchoe</taxon>
    </lineage>
</organism>
<dbReference type="Gene3D" id="2.170.150.80">
    <property type="entry name" value="NAC domain"/>
    <property type="match status" value="1"/>
</dbReference>
<name>A0A7N0TRP6_KALFE</name>
<evidence type="ECO:0000313" key="8">
    <source>
        <dbReference type="Proteomes" id="UP000594263"/>
    </source>
</evidence>
<evidence type="ECO:0000256" key="5">
    <source>
        <dbReference type="ARBA" id="ARBA00023242"/>
    </source>
</evidence>
<comment type="subcellular location">
    <subcellularLocation>
        <location evidence="1">Nucleus</location>
    </subcellularLocation>
</comment>
<dbReference type="Pfam" id="PF02365">
    <property type="entry name" value="NAM"/>
    <property type="match status" value="1"/>
</dbReference>
<reference evidence="7" key="1">
    <citation type="submission" date="2021-01" db="UniProtKB">
        <authorList>
            <consortium name="EnsemblPlants"/>
        </authorList>
    </citation>
    <scope>IDENTIFICATION</scope>
</reference>
<dbReference type="PROSITE" id="PS51005">
    <property type="entry name" value="NAC"/>
    <property type="match status" value="1"/>
</dbReference>
<dbReference type="SUPFAM" id="SSF101941">
    <property type="entry name" value="NAC domain"/>
    <property type="match status" value="1"/>
</dbReference>
<dbReference type="PANTHER" id="PTHR31744">
    <property type="entry name" value="PROTEIN CUP-SHAPED COTYLEDON 2-RELATED"/>
    <property type="match status" value="1"/>
</dbReference>
<dbReference type="InterPro" id="IPR003441">
    <property type="entry name" value="NAC-dom"/>
</dbReference>
<evidence type="ECO:0000256" key="1">
    <source>
        <dbReference type="ARBA" id="ARBA00004123"/>
    </source>
</evidence>
<dbReference type="GO" id="GO:0005634">
    <property type="term" value="C:nucleus"/>
    <property type="evidence" value="ECO:0007669"/>
    <property type="project" value="UniProtKB-SubCell"/>
</dbReference>
<dbReference type="EnsemblPlants" id="Kaladp0043s0246.1.v1.1">
    <property type="protein sequence ID" value="Kaladp0043s0246.1.v1.1"/>
    <property type="gene ID" value="Kaladp0043s0246.v1.1"/>
</dbReference>
<dbReference type="GO" id="GO:0006355">
    <property type="term" value="P:regulation of DNA-templated transcription"/>
    <property type="evidence" value="ECO:0007669"/>
    <property type="project" value="InterPro"/>
</dbReference>
<sequence length="472" mass="52788">MAHKSLAPGIRFHPTDVELIKYYLQKKVTGKHICFDVISEVDVYKFSPSDLPDKSLLKSTDLEWYFFCPRERKYANGARMNRATEYGYWKTTGRDRPIKYNHRTVGMIKTLIYHEGRAPHGNRTDWVMHEYRLEDEDLSKSGVAQDAYVICKIFLKSGPGPRSTQHLFKEEDWIDGDDDGTSLDECPLNGLSFPSALNLINPGSSTVTNPCNPGSISIDASIEAGPSASVTFLKAADSDKYNILLSELPNSPKEFPSLMNTQKDVSLSELPQASNSNVYEMLTSTNYKQCQVGMHGNPCSFPELSNDAMFSTWEMHGGDNHMLPSRSHREEVEHLPDINRGGMVQSSTLAHPDVYNELGNLFDLGVDALNDDSFIELDDLSNPLGDEPHWSHLIPSDDLLSGVDPHLNRVSSFHPVDEYGGSFCDNAPAESLLLPGSSLGSIGHTDIQQKDYAVDNRNNMFFCAEKRRNQQD</sequence>
<evidence type="ECO:0000313" key="7">
    <source>
        <dbReference type="EnsemblPlants" id="Kaladp0043s0246.1.v1.1"/>
    </source>
</evidence>
<keyword evidence="3" id="KW-0238">DNA-binding</keyword>
<evidence type="ECO:0000256" key="2">
    <source>
        <dbReference type="ARBA" id="ARBA00023015"/>
    </source>
</evidence>
<evidence type="ECO:0000259" key="6">
    <source>
        <dbReference type="PROSITE" id="PS51005"/>
    </source>
</evidence>
<dbReference type="Proteomes" id="UP000594263">
    <property type="component" value="Unplaced"/>
</dbReference>
<evidence type="ECO:0000256" key="4">
    <source>
        <dbReference type="ARBA" id="ARBA00023163"/>
    </source>
</evidence>
<keyword evidence="8" id="KW-1185">Reference proteome</keyword>
<dbReference type="InterPro" id="IPR036093">
    <property type="entry name" value="NAC_dom_sf"/>
</dbReference>
<dbReference type="FunFam" id="2.170.150.80:FF:000002">
    <property type="entry name" value="Nac domain-containing protein 86"/>
    <property type="match status" value="1"/>
</dbReference>
<feature type="domain" description="NAC" evidence="6">
    <location>
        <begin position="6"/>
        <end position="156"/>
    </location>
</feature>